<dbReference type="AlphaFoldDB" id="A0AAE0BHC6"/>
<reference evidence="1 2" key="1">
    <citation type="journal article" date="2015" name="Genome Biol. Evol.">
        <title>Comparative Genomics of a Bacterivorous Green Alga Reveals Evolutionary Causalities and Consequences of Phago-Mixotrophic Mode of Nutrition.</title>
        <authorList>
            <person name="Burns J.A."/>
            <person name="Paasch A."/>
            <person name="Narechania A."/>
            <person name="Kim E."/>
        </authorList>
    </citation>
    <scope>NUCLEOTIDE SEQUENCE [LARGE SCALE GENOMIC DNA]</scope>
    <source>
        <strain evidence="1 2">PLY_AMNH</strain>
    </source>
</reference>
<accession>A0AAE0BHC6</accession>
<gene>
    <name evidence="1" type="ORF">CYMTET_53971</name>
</gene>
<evidence type="ECO:0000313" key="1">
    <source>
        <dbReference type="EMBL" id="KAK3235850.1"/>
    </source>
</evidence>
<comment type="caution">
    <text evidence="1">The sequence shown here is derived from an EMBL/GenBank/DDBJ whole genome shotgun (WGS) entry which is preliminary data.</text>
</comment>
<dbReference type="Pfam" id="PF20330">
    <property type="entry name" value="DUF6625"/>
    <property type="match status" value="1"/>
</dbReference>
<evidence type="ECO:0000313" key="2">
    <source>
        <dbReference type="Proteomes" id="UP001190700"/>
    </source>
</evidence>
<keyword evidence="2" id="KW-1185">Reference proteome</keyword>
<dbReference type="Proteomes" id="UP001190700">
    <property type="component" value="Unassembled WGS sequence"/>
</dbReference>
<protein>
    <submittedName>
        <fullName evidence="1">Uncharacterized protein</fullName>
    </submittedName>
</protein>
<dbReference type="InterPro" id="IPR046733">
    <property type="entry name" value="DUF6625"/>
</dbReference>
<organism evidence="1 2">
    <name type="scientific">Cymbomonas tetramitiformis</name>
    <dbReference type="NCBI Taxonomy" id="36881"/>
    <lineage>
        <taxon>Eukaryota</taxon>
        <taxon>Viridiplantae</taxon>
        <taxon>Chlorophyta</taxon>
        <taxon>Pyramimonadophyceae</taxon>
        <taxon>Pyramimonadales</taxon>
        <taxon>Pyramimonadaceae</taxon>
        <taxon>Cymbomonas</taxon>
    </lineage>
</organism>
<dbReference type="EMBL" id="LGRX02035209">
    <property type="protein sequence ID" value="KAK3235850.1"/>
    <property type="molecule type" value="Genomic_DNA"/>
</dbReference>
<proteinExistence type="predicted"/>
<name>A0AAE0BHC6_9CHLO</name>
<sequence length="394" mass="43873">MHVWQSPGSCRNDKFRHLLNTLPTWSTNHKMLDYFLFTTPECKTIATEFVVAKQIRNVKVVADFGAEHSHVLDFVSARVHALTQNITGLEDSSPAINRRTSGWKMCDTRPFLGAVFQLLISNYSHWAWADTDAYNYSHWAWADTDAYVGDLSKFITPGDLEQFDMITSLKMSEHQLYTMGLFTIFKNNDFGKNYWKLVGKEKLKLIVSKPENQLNDEVHASNAILTDSRATVKFLLGANTKPAPWEGKEVWARGACPPEHPYCSSALFFQPTLRPGARFCIGKERGFAAARGAALQRAWSAVLQRRGARFCSGGARGSAAGLERGSAAARSAVLQRRGARLCSGETRGSAAARRAVLQRVGLDQVAQRSTDIWRRALRLLPRCDDSRGDACAAL</sequence>